<gene>
    <name evidence="5" type="primary">fadB_4</name>
    <name evidence="5" type="ORF">NCTC9073_01042</name>
</gene>
<dbReference type="PANTHER" id="PTHR43612">
    <property type="entry name" value="TRIFUNCTIONAL ENZYME SUBUNIT ALPHA"/>
    <property type="match status" value="1"/>
</dbReference>
<dbReference type="EC" id="1.1.1.35" evidence="5"/>
<dbReference type="GO" id="GO:0070403">
    <property type="term" value="F:NAD+ binding"/>
    <property type="evidence" value="ECO:0007669"/>
    <property type="project" value="InterPro"/>
</dbReference>
<dbReference type="AlphaFoldDB" id="A0A2X1MW98"/>
<protein>
    <submittedName>
        <fullName evidence="5">Multifunctional fatty acid oxidation complex subunit alpha</fullName>
        <ecNumber evidence="5">1.1.1.35</ecNumber>
    </submittedName>
</protein>
<dbReference type="Pfam" id="PF02737">
    <property type="entry name" value="3HCDH_N"/>
    <property type="match status" value="1"/>
</dbReference>
<evidence type="ECO:0000313" key="6">
    <source>
        <dbReference type="Proteomes" id="UP000250780"/>
    </source>
</evidence>
<name>A0A2X1MW98_ECOLX</name>
<dbReference type="Proteomes" id="UP000250780">
    <property type="component" value="Unassembled WGS sequence"/>
</dbReference>
<keyword evidence="2" id="KW-0520">NAD</keyword>
<proteinExistence type="predicted"/>
<evidence type="ECO:0000256" key="2">
    <source>
        <dbReference type="ARBA" id="ARBA00023027"/>
    </source>
</evidence>
<dbReference type="SUPFAM" id="SSF51735">
    <property type="entry name" value="NAD(P)-binding Rossmann-fold domains"/>
    <property type="match status" value="1"/>
</dbReference>
<evidence type="ECO:0000256" key="1">
    <source>
        <dbReference type="ARBA" id="ARBA00023002"/>
    </source>
</evidence>
<keyword evidence="1 5" id="KW-0560">Oxidoreductase</keyword>
<dbReference type="PANTHER" id="PTHR43612:SF3">
    <property type="entry name" value="TRIFUNCTIONAL ENZYME SUBUNIT ALPHA, MITOCHONDRIAL"/>
    <property type="match status" value="1"/>
</dbReference>
<feature type="region of interest" description="Disordered" evidence="3">
    <location>
        <begin position="155"/>
        <end position="174"/>
    </location>
</feature>
<evidence type="ECO:0000256" key="3">
    <source>
        <dbReference type="SAM" id="MobiDB-lite"/>
    </source>
</evidence>
<dbReference type="GO" id="GO:0006635">
    <property type="term" value="P:fatty acid beta-oxidation"/>
    <property type="evidence" value="ECO:0007669"/>
    <property type="project" value="TreeGrafter"/>
</dbReference>
<reference evidence="5 6" key="1">
    <citation type="submission" date="2018-06" db="EMBL/GenBank/DDBJ databases">
        <authorList>
            <consortium name="Pathogen Informatics"/>
            <person name="Doyle S."/>
        </authorList>
    </citation>
    <scope>NUCLEOTIDE SEQUENCE [LARGE SCALE GENOMIC DNA]</scope>
    <source>
        <strain evidence="5 6">NCTC9073</strain>
    </source>
</reference>
<accession>A0A2X1MW98</accession>
<feature type="domain" description="3-hydroxyacyl-CoA dehydrogenase NAD binding" evidence="4">
    <location>
        <begin position="2"/>
        <end position="152"/>
    </location>
</feature>
<dbReference type="InterPro" id="IPR006176">
    <property type="entry name" value="3-OHacyl-CoA_DH_NAD-bd"/>
</dbReference>
<evidence type="ECO:0000259" key="4">
    <source>
        <dbReference type="Pfam" id="PF02737"/>
    </source>
</evidence>
<dbReference type="EMBL" id="UASD01000005">
    <property type="protein sequence ID" value="SPX09760.1"/>
    <property type="molecule type" value="Genomic_DNA"/>
</dbReference>
<dbReference type="GO" id="GO:0016509">
    <property type="term" value="F:long-chain (3S)-3-hydroxyacyl-CoA dehydrogenase (NAD+) activity"/>
    <property type="evidence" value="ECO:0007669"/>
    <property type="project" value="TreeGrafter"/>
</dbReference>
<evidence type="ECO:0000313" key="5">
    <source>
        <dbReference type="EMBL" id="SPX09760.1"/>
    </source>
</evidence>
<dbReference type="FunFam" id="3.40.50.720:FF:000009">
    <property type="entry name" value="Fatty oxidation complex, alpha subunit"/>
    <property type="match status" value="1"/>
</dbReference>
<sequence>MLGAGIMGGGIAYQSAWKGVPVIMKDINDKSLTLGMTEAAKLLNKQLERGKIDGLKLAGVISTIHPTLDYAGFDRVDVVVEAVVENPKVKKAVLAETEQKVRPDTVLASNTSTIPISELANALERPENFCGMHFFNPVHRMPLVEIIRGEKKLRRNHRESRRLGEQDGQNADCG</sequence>
<dbReference type="InterPro" id="IPR036291">
    <property type="entry name" value="NAD(P)-bd_dom_sf"/>
</dbReference>
<dbReference type="InterPro" id="IPR050136">
    <property type="entry name" value="FA_oxidation_alpha_subunit"/>
</dbReference>
<dbReference type="Gene3D" id="3.40.50.720">
    <property type="entry name" value="NAD(P)-binding Rossmann-like Domain"/>
    <property type="match status" value="1"/>
</dbReference>
<organism evidence="5 6">
    <name type="scientific">Escherichia coli</name>
    <dbReference type="NCBI Taxonomy" id="562"/>
    <lineage>
        <taxon>Bacteria</taxon>
        <taxon>Pseudomonadati</taxon>
        <taxon>Pseudomonadota</taxon>
        <taxon>Gammaproteobacteria</taxon>
        <taxon>Enterobacterales</taxon>
        <taxon>Enterobacteriaceae</taxon>
        <taxon>Escherichia</taxon>
    </lineage>
</organism>
<dbReference type="GO" id="GO:0004300">
    <property type="term" value="F:enoyl-CoA hydratase activity"/>
    <property type="evidence" value="ECO:0007669"/>
    <property type="project" value="TreeGrafter"/>
</dbReference>